<dbReference type="InterPro" id="IPR000836">
    <property type="entry name" value="PRTase_dom"/>
</dbReference>
<sequence length="210" mass="23036">MLDHLTVVTHPLVQHKLSLMRKKETSTSSFRRLLREISLLLAYEVTRNLPMTTMQIETPMEPMEAPVLEGKKLALISILRAGNGLMDGILELIPAARVGFVGLYRDPETLKPVQYYCKVPDALDSRMTIAVDPMLATGNSSVAAIDLLKAQGATNIRFLCLLATPEGVARMKEAHPDVPIITASLDSRLDEHGYIIPGLGDAGDRMFGTK</sequence>
<keyword evidence="9 15" id="KW-0342">GTP-binding</keyword>
<dbReference type="Proteomes" id="UP000298631">
    <property type="component" value="Plasmid unnamed1"/>
</dbReference>
<dbReference type="CDD" id="cd06223">
    <property type="entry name" value="PRTases_typeI"/>
    <property type="match status" value="1"/>
</dbReference>
<dbReference type="KEGG" id="pseb:EOK75_19995"/>
<keyword evidence="5 15" id="KW-0328">Glycosyltransferase</keyword>
<dbReference type="OrthoDB" id="9781675at2"/>
<dbReference type="Pfam" id="PF14681">
    <property type="entry name" value="UPRTase"/>
    <property type="match status" value="1"/>
</dbReference>
<evidence type="ECO:0000256" key="9">
    <source>
        <dbReference type="ARBA" id="ARBA00023134"/>
    </source>
</evidence>
<feature type="binding site" evidence="15">
    <location>
        <begin position="132"/>
        <end position="140"/>
    </location>
    <ligand>
        <name>5-phospho-alpha-D-ribose 1-diphosphate</name>
        <dbReference type="ChEBI" id="CHEBI:58017"/>
    </ligand>
</feature>
<comment type="activity regulation">
    <text evidence="15">Allosterically activated by GTP.</text>
</comment>
<dbReference type="EMBL" id="CP039965">
    <property type="protein sequence ID" value="QCO57935.1"/>
    <property type="molecule type" value="Genomic_DNA"/>
</dbReference>
<evidence type="ECO:0000256" key="15">
    <source>
        <dbReference type="HAMAP-Rule" id="MF_01218"/>
    </source>
</evidence>
<feature type="binding site" evidence="15">
    <location>
        <begin position="200"/>
        <end position="202"/>
    </location>
    <ligand>
        <name>uracil</name>
        <dbReference type="ChEBI" id="CHEBI:17568"/>
    </ligand>
</feature>
<dbReference type="NCBIfam" id="TIGR01091">
    <property type="entry name" value="upp"/>
    <property type="match status" value="1"/>
</dbReference>
<evidence type="ECO:0000256" key="12">
    <source>
        <dbReference type="ARBA" id="ARBA00056901"/>
    </source>
</evidence>
<evidence type="ECO:0000256" key="10">
    <source>
        <dbReference type="ARBA" id="ARBA00031082"/>
    </source>
</evidence>
<keyword evidence="8 15" id="KW-0460">Magnesium</keyword>
<protein>
    <recommendedName>
        <fullName evidence="13 15">Uracil phosphoribosyltransferase</fullName>
        <ecNumber evidence="3 15">2.4.2.9</ecNumber>
    </recommendedName>
    <alternativeName>
        <fullName evidence="10 15">UMP pyrophosphorylase</fullName>
    </alternativeName>
    <alternativeName>
        <fullName evidence="14 15">UPRTase</fullName>
    </alternativeName>
</protein>
<keyword evidence="7 15" id="KW-0547">Nucleotide-binding</keyword>
<evidence type="ECO:0000313" key="17">
    <source>
        <dbReference type="EMBL" id="QCO57935.1"/>
    </source>
</evidence>
<dbReference type="GO" id="GO:0005737">
    <property type="term" value="C:cytoplasm"/>
    <property type="evidence" value="ECO:0007669"/>
    <property type="project" value="UniProtKB-ARBA"/>
</dbReference>
<dbReference type="HAMAP" id="MF_01218_B">
    <property type="entry name" value="Upp_B"/>
    <property type="match status" value="1"/>
</dbReference>
<dbReference type="GO" id="GO:0044206">
    <property type="term" value="P:UMP salvage"/>
    <property type="evidence" value="ECO:0007669"/>
    <property type="project" value="UniProtKB-UniRule"/>
</dbReference>
<proteinExistence type="inferred from homology"/>
<evidence type="ECO:0000256" key="3">
    <source>
        <dbReference type="ARBA" id="ARBA00011894"/>
    </source>
</evidence>
<dbReference type="GO" id="GO:0004845">
    <property type="term" value="F:uracil phosphoribosyltransferase activity"/>
    <property type="evidence" value="ECO:0007669"/>
    <property type="project" value="UniProtKB-UniRule"/>
</dbReference>
<dbReference type="GO" id="GO:0006223">
    <property type="term" value="P:uracil salvage"/>
    <property type="evidence" value="ECO:0007669"/>
    <property type="project" value="InterPro"/>
</dbReference>
<evidence type="ECO:0000256" key="6">
    <source>
        <dbReference type="ARBA" id="ARBA00022679"/>
    </source>
</evidence>
<dbReference type="AlphaFoldDB" id="A0A4P8EM80"/>
<dbReference type="PANTHER" id="PTHR32315:SF4">
    <property type="entry name" value="URACIL PHOSPHORIBOSYLTRANSFERASE, CHLOROPLASTIC"/>
    <property type="match status" value="1"/>
</dbReference>
<evidence type="ECO:0000256" key="13">
    <source>
        <dbReference type="ARBA" id="ARBA00072146"/>
    </source>
</evidence>
<dbReference type="InterPro" id="IPR005765">
    <property type="entry name" value="UPRT"/>
</dbReference>
<feature type="binding site" evidence="15">
    <location>
        <position position="105"/>
    </location>
    <ligand>
        <name>5-phospho-alpha-D-ribose 1-diphosphate</name>
        <dbReference type="ChEBI" id="CHEBI:58017"/>
    </ligand>
</feature>
<accession>A0A4P8EM80</accession>
<dbReference type="RefSeq" id="WP_137195744.1">
    <property type="nucleotide sequence ID" value="NZ_CP039965.1"/>
</dbReference>
<dbReference type="FunFam" id="3.40.50.2020:FF:000003">
    <property type="entry name" value="Uracil phosphoribosyltransferase"/>
    <property type="match status" value="1"/>
</dbReference>
<evidence type="ECO:0000259" key="16">
    <source>
        <dbReference type="Pfam" id="PF14681"/>
    </source>
</evidence>
<dbReference type="InterPro" id="IPR034332">
    <property type="entry name" value="Upp_B"/>
</dbReference>
<gene>
    <name evidence="15" type="primary">upp</name>
    <name evidence="17" type="ORF">EOK75_19995</name>
</gene>
<geneLocation type="plasmid" evidence="17 18">
    <name>unnamed1</name>
</geneLocation>
<evidence type="ECO:0000256" key="14">
    <source>
        <dbReference type="ARBA" id="ARBA00079807"/>
    </source>
</evidence>
<keyword evidence="18" id="KW-1185">Reference proteome</keyword>
<dbReference type="EC" id="2.4.2.9" evidence="3 15"/>
<evidence type="ECO:0000256" key="5">
    <source>
        <dbReference type="ARBA" id="ARBA00022676"/>
    </source>
</evidence>
<organism evidence="17 18">
    <name type="scientific">Pseudorhodobacter turbinis</name>
    <dbReference type="NCBI Taxonomy" id="2500533"/>
    <lineage>
        <taxon>Bacteria</taxon>
        <taxon>Pseudomonadati</taxon>
        <taxon>Pseudomonadota</taxon>
        <taxon>Alphaproteobacteria</taxon>
        <taxon>Rhodobacterales</taxon>
        <taxon>Paracoccaceae</taxon>
        <taxon>Pseudorhodobacter</taxon>
    </lineage>
</organism>
<dbReference type="InterPro" id="IPR029057">
    <property type="entry name" value="PRTase-like"/>
</dbReference>
<comment type="similarity">
    <text evidence="2 15">Belongs to the UPRTase family.</text>
</comment>
<evidence type="ECO:0000256" key="7">
    <source>
        <dbReference type="ARBA" id="ARBA00022741"/>
    </source>
</evidence>
<dbReference type="GO" id="GO:0000287">
    <property type="term" value="F:magnesium ion binding"/>
    <property type="evidence" value="ECO:0007669"/>
    <property type="project" value="UniProtKB-UniRule"/>
</dbReference>
<evidence type="ECO:0000256" key="1">
    <source>
        <dbReference type="ARBA" id="ARBA00005180"/>
    </source>
</evidence>
<name>A0A4P8EM80_9RHOB</name>
<evidence type="ECO:0000256" key="4">
    <source>
        <dbReference type="ARBA" id="ARBA00022533"/>
    </source>
</evidence>
<dbReference type="GO" id="GO:0005525">
    <property type="term" value="F:GTP binding"/>
    <property type="evidence" value="ECO:0007669"/>
    <property type="project" value="UniProtKB-KW"/>
</dbReference>
<feature type="binding site" evidence="15">
    <location>
        <position position="201"/>
    </location>
    <ligand>
        <name>5-phospho-alpha-D-ribose 1-diphosphate</name>
        <dbReference type="ChEBI" id="CHEBI:58017"/>
    </ligand>
</feature>
<feature type="binding site" evidence="15">
    <location>
        <position position="195"/>
    </location>
    <ligand>
        <name>uracil</name>
        <dbReference type="ChEBI" id="CHEBI:17568"/>
    </ligand>
</feature>
<feature type="domain" description="Phosphoribosyltransferase" evidence="16">
    <location>
        <begin position="7"/>
        <end position="209"/>
    </location>
</feature>
<feature type="binding site" evidence="15">
    <location>
        <position position="80"/>
    </location>
    <ligand>
        <name>5-phospho-alpha-D-ribose 1-diphosphate</name>
        <dbReference type="ChEBI" id="CHEBI:58017"/>
    </ligand>
</feature>
<evidence type="ECO:0000256" key="2">
    <source>
        <dbReference type="ARBA" id="ARBA00009516"/>
    </source>
</evidence>
<comment type="pathway">
    <text evidence="1 15">Pyrimidine metabolism; UMP biosynthesis via salvage pathway; UMP from uracil: step 1/1.</text>
</comment>
<dbReference type="PANTHER" id="PTHR32315">
    <property type="entry name" value="ADENINE PHOSPHORIBOSYLTRANSFERASE"/>
    <property type="match status" value="1"/>
</dbReference>
<keyword evidence="17" id="KW-0614">Plasmid</keyword>
<evidence type="ECO:0000313" key="18">
    <source>
        <dbReference type="Proteomes" id="UP000298631"/>
    </source>
</evidence>
<comment type="cofactor">
    <cofactor evidence="15">
        <name>Mg(2+)</name>
        <dbReference type="ChEBI" id="CHEBI:18420"/>
    </cofactor>
    <text evidence="15">Binds 1 Mg(2+) ion per subunit. The magnesium is bound as Mg-PRPP.</text>
</comment>
<keyword evidence="6 15" id="KW-0808">Transferase</keyword>
<comment type="catalytic activity">
    <reaction evidence="11 15">
        <text>UMP + diphosphate = 5-phospho-alpha-D-ribose 1-diphosphate + uracil</text>
        <dbReference type="Rhea" id="RHEA:13017"/>
        <dbReference type="ChEBI" id="CHEBI:17568"/>
        <dbReference type="ChEBI" id="CHEBI:33019"/>
        <dbReference type="ChEBI" id="CHEBI:57865"/>
        <dbReference type="ChEBI" id="CHEBI:58017"/>
        <dbReference type="EC" id="2.4.2.9"/>
    </reaction>
</comment>
<reference evidence="17 18" key="1">
    <citation type="submission" date="2019-05" db="EMBL/GenBank/DDBJ databases">
        <title>Pseudorhodobacter turbinis sp. nov., isolated from the gut of the Korean turban shell.</title>
        <authorList>
            <person name="Jeong Y.-S."/>
            <person name="Kang W.-R."/>
            <person name="Bae J.-W."/>
        </authorList>
    </citation>
    <scope>NUCLEOTIDE SEQUENCE [LARGE SCALE GENOMIC DNA]</scope>
    <source>
        <strain evidence="17 18">S12M18</strain>
        <plasmid evidence="17 18">unnamed1</plasmid>
    </source>
</reference>
<evidence type="ECO:0000256" key="11">
    <source>
        <dbReference type="ARBA" id="ARBA00052919"/>
    </source>
</evidence>
<dbReference type="SUPFAM" id="SSF53271">
    <property type="entry name" value="PRTase-like"/>
    <property type="match status" value="1"/>
</dbReference>
<keyword evidence="4 15" id="KW-0021">Allosteric enzyme</keyword>
<dbReference type="Gene3D" id="3.40.50.2020">
    <property type="match status" value="1"/>
</dbReference>
<comment type="function">
    <text evidence="12 15">Catalyzes the conversion of uracil and 5-phospho-alpha-D-ribose 1-diphosphate (PRPP) to UMP and diphosphate.</text>
</comment>
<dbReference type="NCBIfam" id="NF001097">
    <property type="entry name" value="PRK00129.1"/>
    <property type="match status" value="1"/>
</dbReference>
<dbReference type="UniPathway" id="UPA00574">
    <property type="reaction ID" value="UER00636"/>
</dbReference>
<dbReference type="InterPro" id="IPR050054">
    <property type="entry name" value="UPRTase/APRTase"/>
</dbReference>
<evidence type="ECO:0000256" key="8">
    <source>
        <dbReference type="ARBA" id="ARBA00022842"/>
    </source>
</evidence>